<feature type="compositionally biased region" description="Pro residues" evidence="1">
    <location>
        <begin position="349"/>
        <end position="358"/>
    </location>
</feature>
<dbReference type="AlphaFoldDB" id="A0AA36FXY6"/>
<evidence type="ECO:0000313" key="3">
    <source>
        <dbReference type="Proteomes" id="UP001177023"/>
    </source>
</evidence>
<feature type="region of interest" description="Disordered" evidence="1">
    <location>
        <begin position="136"/>
        <end position="160"/>
    </location>
</feature>
<sequence>MGVSEAIRKPIPELGSFGKFEEDSSFLGVPALYRPASLAAFRLGRLYSGSALVQRPITVVPWTRCDPQTLQVEVHRPDAGLRDLHLTLHHLHTVNMTFHTQTNQQMTELIESYAGLQAAVAEYTYSITKDRVTLQARDGGPRPSFPRPPPAREDWPPIGPRPATIPNLVLTREGDGIFLGKTAPLAELREAQREELRASATLHAATTRFTDALAKLDLVAKAQRELLGEKAQAKNIAQEQYDKCFNDMVRKHGLAWVDAALQPDPQREPQQVQPPAVPVQEIAPPQGVQDAQQDAGAARPQHQPGPAAGAVRRSMERLVQYMDPPDMRGLVQQPDGAAEAPYWLRDRPPPPAPVPFPQPKKRKK</sequence>
<name>A0AA36FXY6_9BILA</name>
<feature type="compositionally biased region" description="Low complexity" evidence="1">
    <location>
        <begin position="286"/>
        <end position="301"/>
    </location>
</feature>
<comment type="caution">
    <text evidence="2">The sequence shown here is derived from an EMBL/GenBank/DDBJ whole genome shotgun (WGS) entry which is preliminary data.</text>
</comment>
<reference evidence="2" key="1">
    <citation type="submission" date="2023-06" db="EMBL/GenBank/DDBJ databases">
        <authorList>
            <person name="Delattre M."/>
        </authorList>
    </citation>
    <scope>NUCLEOTIDE SEQUENCE</scope>
    <source>
        <strain evidence="2">AF72</strain>
    </source>
</reference>
<feature type="region of interest" description="Disordered" evidence="1">
    <location>
        <begin position="286"/>
        <end position="364"/>
    </location>
</feature>
<dbReference type="Proteomes" id="UP001177023">
    <property type="component" value="Unassembled WGS sequence"/>
</dbReference>
<organism evidence="2 3">
    <name type="scientific">Mesorhabditis spiculigera</name>
    <dbReference type="NCBI Taxonomy" id="96644"/>
    <lineage>
        <taxon>Eukaryota</taxon>
        <taxon>Metazoa</taxon>
        <taxon>Ecdysozoa</taxon>
        <taxon>Nematoda</taxon>
        <taxon>Chromadorea</taxon>
        <taxon>Rhabditida</taxon>
        <taxon>Rhabditina</taxon>
        <taxon>Rhabditomorpha</taxon>
        <taxon>Rhabditoidea</taxon>
        <taxon>Rhabditidae</taxon>
        <taxon>Mesorhabditinae</taxon>
        <taxon>Mesorhabditis</taxon>
    </lineage>
</organism>
<evidence type="ECO:0000313" key="2">
    <source>
        <dbReference type="EMBL" id="CAJ0566261.1"/>
    </source>
</evidence>
<protein>
    <submittedName>
        <fullName evidence="2">Uncharacterized protein</fullName>
    </submittedName>
</protein>
<accession>A0AA36FXY6</accession>
<keyword evidence="3" id="KW-1185">Reference proteome</keyword>
<proteinExistence type="predicted"/>
<gene>
    <name evidence="2" type="ORF">MSPICULIGERA_LOCUS4872</name>
</gene>
<feature type="non-terminal residue" evidence="2">
    <location>
        <position position="364"/>
    </location>
</feature>
<dbReference type="EMBL" id="CATQJA010001194">
    <property type="protein sequence ID" value="CAJ0566261.1"/>
    <property type="molecule type" value="Genomic_DNA"/>
</dbReference>
<evidence type="ECO:0000256" key="1">
    <source>
        <dbReference type="SAM" id="MobiDB-lite"/>
    </source>
</evidence>